<dbReference type="EMBL" id="ML994611">
    <property type="protein sequence ID" value="KAF2194703.1"/>
    <property type="molecule type" value="Genomic_DNA"/>
</dbReference>
<evidence type="ECO:0000313" key="2">
    <source>
        <dbReference type="EMBL" id="KAF2194703.1"/>
    </source>
</evidence>
<dbReference type="OrthoDB" id="1668230at2759"/>
<dbReference type="InterPro" id="IPR000719">
    <property type="entry name" value="Prot_kinase_dom"/>
</dbReference>
<dbReference type="PROSITE" id="PS50011">
    <property type="entry name" value="PROTEIN_KINASE_DOM"/>
    <property type="match status" value="1"/>
</dbReference>
<dbReference type="Pfam" id="PF07714">
    <property type="entry name" value="PK_Tyr_Ser-Thr"/>
    <property type="match status" value="1"/>
</dbReference>
<reference evidence="2" key="1">
    <citation type="journal article" date="2020" name="Stud. Mycol.">
        <title>101 Dothideomycetes genomes: a test case for predicting lifestyles and emergence of pathogens.</title>
        <authorList>
            <person name="Haridas S."/>
            <person name="Albert R."/>
            <person name="Binder M."/>
            <person name="Bloem J."/>
            <person name="Labutti K."/>
            <person name="Salamov A."/>
            <person name="Andreopoulos B."/>
            <person name="Baker S."/>
            <person name="Barry K."/>
            <person name="Bills G."/>
            <person name="Bluhm B."/>
            <person name="Cannon C."/>
            <person name="Castanera R."/>
            <person name="Culley D."/>
            <person name="Daum C."/>
            <person name="Ezra D."/>
            <person name="Gonzalez J."/>
            <person name="Henrissat B."/>
            <person name="Kuo A."/>
            <person name="Liang C."/>
            <person name="Lipzen A."/>
            <person name="Lutzoni F."/>
            <person name="Magnuson J."/>
            <person name="Mondo S."/>
            <person name="Nolan M."/>
            <person name="Ohm R."/>
            <person name="Pangilinan J."/>
            <person name="Park H.-J."/>
            <person name="Ramirez L."/>
            <person name="Alfaro M."/>
            <person name="Sun H."/>
            <person name="Tritt A."/>
            <person name="Yoshinaga Y."/>
            <person name="Zwiers L.-H."/>
            <person name="Turgeon B."/>
            <person name="Goodwin S."/>
            <person name="Spatafora J."/>
            <person name="Crous P."/>
            <person name="Grigoriev I."/>
        </authorList>
    </citation>
    <scope>NUCLEOTIDE SEQUENCE</scope>
    <source>
        <strain evidence="2">CBS 207.26</strain>
    </source>
</reference>
<feature type="non-terminal residue" evidence="2">
    <location>
        <position position="1"/>
    </location>
</feature>
<dbReference type="SUPFAM" id="SSF56112">
    <property type="entry name" value="Protein kinase-like (PK-like)"/>
    <property type="match status" value="1"/>
</dbReference>
<feature type="non-terminal residue" evidence="2">
    <location>
        <position position="183"/>
    </location>
</feature>
<accession>A0A6A6EUM3</accession>
<keyword evidence="3" id="KW-1185">Reference proteome</keyword>
<dbReference type="Gene3D" id="3.30.200.20">
    <property type="entry name" value="Phosphorylase Kinase, domain 1"/>
    <property type="match status" value="1"/>
</dbReference>
<dbReference type="InterPro" id="IPR011009">
    <property type="entry name" value="Kinase-like_dom_sf"/>
</dbReference>
<proteinExistence type="predicted"/>
<protein>
    <recommendedName>
        <fullName evidence="1">Protein kinase domain-containing protein</fullName>
    </recommendedName>
</protein>
<dbReference type="GO" id="GO:0004672">
    <property type="term" value="F:protein kinase activity"/>
    <property type="evidence" value="ECO:0007669"/>
    <property type="project" value="InterPro"/>
</dbReference>
<evidence type="ECO:0000313" key="3">
    <source>
        <dbReference type="Proteomes" id="UP000800200"/>
    </source>
</evidence>
<feature type="domain" description="Protein kinase" evidence="1">
    <location>
        <begin position="7"/>
        <end position="183"/>
    </location>
</feature>
<dbReference type="GO" id="GO:0005524">
    <property type="term" value="F:ATP binding"/>
    <property type="evidence" value="ECO:0007669"/>
    <property type="project" value="InterPro"/>
</dbReference>
<gene>
    <name evidence="2" type="ORF">K469DRAFT_442213</name>
</gene>
<organism evidence="2 3">
    <name type="scientific">Zopfia rhizophila CBS 207.26</name>
    <dbReference type="NCBI Taxonomy" id="1314779"/>
    <lineage>
        <taxon>Eukaryota</taxon>
        <taxon>Fungi</taxon>
        <taxon>Dikarya</taxon>
        <taxon>Ascomycota</taxon>
        <taxon>Pezizomycotina</taxon>
        <taxon>Dothideomycetes</taxon>
        <taxon>Dothideomycetes incertae sedis</taxon>
        <taxon>Zopfiaceae</taxon>
        <taxon>Zopfia</taxon>
    </lineage>
</organism>
<dbReference type="Proteomes" id="UP000800200">
    <property type="component" value="Unassembled WGS sequence"/>
</dbReference>
<dbReference type="InterPro" id="IPR001245">
    <property type="entry name" value="Ser-Thr/Tyr_kinase_cat_dom"/>
</dbReference>
<name>A0A6A6EUM3_9PEZI</name>
<dbReference type="AlphaFoldDB" id="A0A6A6EUM3"/>
<evidence type="ECO:0000259" key="1">
    <source>
        <dbReference type="PROSITE" id="PS50011"/>
    </source>
</evidence>
<dbReference type="Gene3D" id="1.10.510.10">
    <property type="entry name" value="Transferase(Phosphotransferase) domain 1"/>
    <property type="match status" value="1"/>
</dbReference>
<sequence>LELPPGISISDIIGGGTSGLAALIPRTRTVLKFSHGDPDECGRCEREAQIYELLSKSTVPRPPSLLEYQGRSTCGRGILLQYAENNTVRRYLGIPNNRLASSVLIPRWAHQAALALHFVHMNDAAHGDVTCDNFFLDEDYNLRLGDFTNSSLGLSTFQEQDDIFEFGLALYEMSTGIQLFKGL</sequence>